<name>A0AAN7BNR5_9PEZI</name>
<proteinExistence type="inferred from homology"/>
<keyword evidence="9" id="KW-0906">Nuclear pore complex</keyword>
<keyword evidence="6" id="KW-0509">mRNA transport</keyword>
<evidence type="ECO:0000256" key="4">
    <source>
        <dbReference type="ARBA" id="ARBA00022574"/>
    </source>
</evidence>
<reference evidence="13" key="1">
    <citation type="journal article" date="2023" name="Mol. Phylogenet. Evol.">
        <title>Genome-scale phylogeny and comparative genomics of the fungal order Sordariales.</title>
        <authorList>
            <person name="Hensen N."/>
            <person name="Bonometti L."/>
            <person name="Westerberg I."/>
            <person name="Brannstrom I.O."/>
            <person name="Guillou S."/>
            <person name="Cros-Aarteil S."/>
            <person name="Calhoun S."/>
            <person name="Haridas S."/>
            <person name="Kuo A."/>
            <person name="Mondo S."/>
            <person name="Pangilinan J."/>
            <person name="Riley R."/>
            <person name="LaButti K."/>
            <person name="Andreopoulos B."/>
            <person name="Lipzen A."/>
            <person name="Chen C."/>
            <person name="Yan M."/>
            <person name="Daum C."/>
            <person name="Ng V."/>
            <person name="Clum A."/>
            <person name="Steindorff A."/>
            <person name="Ohm R.A."/>
            <person name="Martin F."/>
            <person name="Silar P."/>
            <person name="Natvig D.O."/>
            <person name="Lalanne C."/>
            <person name="Gautier V."/>
            <person name="Ament-Velasquez S.L."/>
            <person name="Kruys A."/>
            <person name="Hutchinson M.I."/>
            <person name="Powell A.J."/>
            <person name="Barry K."/>
            <person name="Miller A.N."/>
            <person name="Grigoriev I.V."/>
            <person name="Debuchy R."/>
            <person name="Gladieux P."/>
            <person name="Hiltunen Thoren M."/>
            <person name="Johannesson H."/>
        </authorList>
    </citation>
    <scope>NUCLEOTIDE SEQUENCE</scope>
    <source>
        <strain evidence="13">CBS 990.96</strain>
    </source>
</reference>
<feature type="region of interest" description="Disordered" evidence="12">
    <location>
        <begin position="131"/>
        <end position="194"/>
    </location>
</feature>
<dbReference type="EMBL" id="MU865349">
    <property type="protein sequence ID" value="KAK4226343.1"/>
    <property type="molecule type" value="Genomic_DNA"/>
</dbReference>
<evidence type="ECO:0000256" key="1">
    <source>
        <dbReference type="ARBA" id="ARBA00004567"/>
    </source>
</evidence>
<dbReference type="SUPFAM" id="SSF50978">
    <property type="entry name" value="WD40 repeat-like"/>
    <property type="match status" value="1"/>
</dbReference>
<comment type="caution">
    <text evidence="13">The sequence shown here is derived from an EMBL/GenBank/DDBJ whole genome shotgun (WGS) entry which is preliminary data.</text>
</comment>
<evidence type="ECO:0000313" key="13">
    <source>
        <dbReference type="EMBL" id="KAK4226343.1"/>
    </source>
</evidence>
<evidence type="ECO:0000256" key="5">
    <source>
        <dbReference type="ARBA" id="ARBA00022737"/>
    </source>
</evidence>
<dbReference type="InterPro" id="IPR015943">
    <property type="entry name" value="WD40/YVTN_repeat-like_dom_sf"/>
</dbReference>
<sequence length="509" mass="55310">MAKLDHLLEDPPNIDEQTTFDPIIKHGHQDLVQAVAFNSYGDRCATGSVDGKIRVFNRHKDGVWRHCDNWTAHSAEITELQWLPPTIYPNLLASLGMEGRFKLWAEDPHAGPGRRFSCAQPRTPFWAVNAATSGTATPGGSATPRPGTSTPGGTTAGSVDTPPSQISSSGDLPTTNPSGPGGISATPKAAFETRNSRAPYRSFSLKHIDETRHTYLALLASDGHLTIYENEQPENLSDFTQVDELVVSRTTPPAVRGEESSFKVMFDPNMEVCYTALRAGVPQDALGLVTVAMDCVRVWRTKDVITQNLGVASVTKAFYLAAEVPIGVHKGLVRDVAWAGGNVRGYDVIATAGQDGWVRVFRVDTPTELEFAKREVMRSFKSSFDEEEEEDDNVMMGKNSRDDIGYGSSHGGGIKSSGVHQEKRGISGYAMGGQTSAVGGAGQVRHMIAEISRMNNHKTPVWRVGFDDDGQILGSVGDEGRLMHYRQLPNGEWAKSSELAMIKLRMAVP</sequence>
<dbReference type="InterPro" id="IPR037363">
    <property type="entry name" value="Sec13/Seh1_fam"/>
</dbReference>
<keyword evidence="5" id="KW-0677">Repeat</keyword>
<accession>A0AAN7BNR5</accession>
<dbReference type="GO" id="GO:0031080">
    <property type="term" value="C:nuclear pore outer ring"/>
    <property type="evidence" value="ECO:0007669"/>
    <property type="project" value="TreeGrafter"/>
</dbReference>
<dbReference type="Pfam" id="PF00400">
    <property type="entry name" value="WD40"/>
    <property type="match status" value="1"/>
</dbReference>
<keyword evidence="10" id="KW-0539">Nucleus</keyword>
<evidence type="ECO:0000313" key="14">
    <source>
        <dbReference type="Proteomes" id="UP001301958"/>
    </source>
</evidence>
<dbReference type="SMART" id="SM00320">
    <property type="entry name" value="WD40"/>
    <property type="match status" value="4"/>
</dbReference>
<dbReference type="InterPro" id="IPR036322">
    <property type="entry name" value="WD40_repeat_dom_sf"/>
</dbReference>
<dbReference type="PANTHER" id="PTHR11024:SF3">
    <property type="entry name" value="NUCLEOPORIN SEH1"/>
    <property type="match status" value="1"/>
</dbReference>
<evidence type="ECO:0000256" key="3">
    <source>
        <dbReference type="ARBA" id="ARBA00022448"/>
    </source>
</evidence>
<keyword evidence="7" id="KW-0653">Protein transport</keyword>
<dbReference type="GO" id="GO:0015031">
    <property type="term" value="P:protein transport"/>
    <property type="evidence" value="ECO:0007669"/>
    <property type="project" value="UniProtKB-KW"/>
</dbReference>
<protein>
    <submittedName>
        <fullName evidence="13">Nucleoporin</fullName>
    </submittedName>
</protein>
<reference evidence="13" key="2">
    <citation type="submission" date="2023-05" db="EMBL/GenBank/DDBJ databases">
        <authorList>
            <consortium name="Lawrence Berkeley National Laboratory"/>
            <person name="Steindorff A."/>
            <person name="Hensen N."/>
            <person name="Bonometti L."/>
            <person name="Westerberg I."/>
            <person name="Brannstrom I.O."/>
            <person name="Guillou S."/>
            <person name="Cros-Aarteil S."/>
            <person name="Calhoun S."/>
            <person name="Haridas S."/>
            <person name="Kuo A."/>
            <person name="Mondo S."/>
            <person name="Pangilinan J."/>
            <person name="Riley R."/>
            <person name="Labutti K."/>
            <person name="Andreopoulos B."/>
            <person name="Lipzen A."/>
            <person name="Chen C."/>
            <person name="Yanf M."/>
            <person name="Daum C."/>
            <person name="Ng V."/>
            <person name="Clum A."/>
            <person name="Ohm R."/>
            <person name="Martin F."/>
            <person name="Silar P."/>
            <person name="Natvig D."/>
            <person name="Lalanne C."/>
            <person name="Gautier V."/>
            <person name="Ament-Velasquez S.L."/>
            <person name="Kruys A."/>
            <person name="Hutchinson M.I."/>
            <person name="Powell A.J."/>
            <person name="Barry K."/>
            <person name="Miller A.N."/>
            <person name="Grigoriev I.V."/>
            <person name="Debuchy R."/>
            <person name="Gladieux P."/>
            <person name="Thoren M.H."/>
            <person name="Johannesson H."/>
        </authorList>
    </citation>
    <scope>NUCLEOTIDE SEQUENCE</scope>
    <source>
        <strain evidence="13">CBS 990.96</strain>
    </source>
</reference>
<dbReference type="Gene3D" id="2.130.10.10">
    <property type="entry name" value="YVTN repeat-like/Quinoprotein amine dehydrogenase"/>
    <property type="match status" value="1"/>
</dbReference>
<dbReference type="GO" id="GO:0034198">
    <property type="term" value="P:cellular response to amino acid starvation"/>
    <property type="evidence" value="ECO:0007669"/>
    <property type="project" value="TreeGrafter"/>
</dbReference>
<dbReference type="PANTHER" id="PTHR11024">
    <property type="entry name" value="NUCLEAR PORE COMPLEX PROTEIN SEC13 / SEH1 FAMILY MEMBER"/>
    <property type="match status" value="1"/>
</dbReference>
<organism evidence="13 14">
    <name type="scientific">Podospora fimiseda</name>
    <dbReference type="NCBI Taxonomy" id="252190"/>
    <lineage>
        <taxon>Eukaryota</taxon>
        <taxon>Fungi</taxon>
        <taxon>Dikarya</taxon>
        <taxon>Ascomycota</taxon>
        <taxon>Pezizomycotina</taxon>
        <taxon>Sordariomycetes</taxon>
        <taxon>Sordariomycetidae</taxon>
        <taxon>Sordariales</taxon>
        <taxon>Podosporaceae</taxon>
        <taxon>Podospora</taxon>
    </lineage>
</organism>
<comment type="subcellular location">
    <subcellularLocation>
        <location evidence="1">Nucleus</location>
        <location evidence="1">Nuclear pore complex</location>
    </subcellularLocation>
</comment>
<comment type="similarity">
    <text evidence="2">Belongs to the WD repeat SEC13 family.</text>
</comment>
<dbReference type="InterPro" id="IPR001680">
    <property type="entry name" value="WD40_rpt"/>
</dbReference>
<evidence type="ECO:0000256" key="12">
    <source>
        <dbReference type="SAM" id="MobiDB-lite"/>
    </source>
</evidence>
<dbReference type="GO" id="GO:0005198">
    <property type="term" value="F:structural molecule activity"/>
    <property type="evidence" value="ECO:0007669"/>
    <property type="project" value="InterPro"/>
</dbReference>
<feature type="non-terminal residue" evidence="13">
    <location>
        <position position="509"/>
    </location>
</feature>
<evidence type="ECO:0000256" key="6">
    <source>
        <dbReference type="ARBA" id="ARBA00022816"/>
    </source>
</evidence>
<evidence type="ECO:0000256" key="8">
    <source>
        <dbReference type="ARBA" id="ARBA00023010"/>
    </source>
</evidence>
<dbReference type="GO" id="GO:1904263">
    <property type="term" value="P:positive regulation of TORC1 signaling"/>
    <property type="evidence" value="ECO:0007669"/>
    <property type="project" value="TreeGrafter"/>
</dbReference>
<evidence type="ECO:0000256" key="10">
    <source>
        <dbReference type="ARBA" id="ARBA00023242"/>
    </source>
</evidence>
<dbReference type="GO" id="GO:0035859">
    <property type="term" value="C:Seh1-associated complex"/>
    <property type="evidence" value="ECO:0007669"/>
    <property type="project" value="TreeGrafter"/>
</dbReference>
<dbReference type="Proteomes" id="UP001301958">
    <property type="component" value="Unassembled WGS sequence"/>
</dbReference>
<evidence type="ECO:0000256" key="7">
    <source>
        <dbReference type="ARBA" id="ARBA00022927"/>
    </source>
</evidence>
<evidence type="ECO:0000256" key="9">
    <source>
        <dbReference type="ARBA" id="ARBA00023132"/>
    </source>
</evidence>
<feature type="repeat" description="WD" evidence="11">
    <location>
        <begin position="25"/>
        <end position="57"/>
    </location>
</feature>
<keyword evidence="14" id="KW-1185">Reference proteome</keyword>
<evidence type="ECO:0000256" key="2">
    <source>
        <dbReference type="ARBA" id="ARBA00010102"/>
    </source>
</evidence>
<feature type="compositionally biased region" description="Polar residues" evidence="12">
    <location>
        <begin position="161"/>
        <end position="178"/>
    </location>
</feature>
<feature type="compositionally biased region" description="Low complexity" evidence="12">
    <location>
        <begin position="131"/>
        <end position="158"/>
    </location>
</feature>
<gene>
    <name evidence="13" type="ORF">QBC38DRAFT_529090</name>
</gene>
<keyword evidence="8" id="KW-0811">Translocation</keyword>
<keyword evidence="4 11" id="KW-0853">WD repeat</keyword>
<keyword evidence="3" id="KW-0813">Transport</keyword>
<dbReference type="GO" id="GO:0051028">
    <property type="term" value="P:mRNA transport"/>
    <property type="evidence" value="ECO:0007669"/>
    <property type="project" value="UniProtKB-KW"/>
</dbReference>
<dbReference type="PROSITE" id="PS50082">
    <property type="entry name" value="WD_REPEATS_2"/>
    <property type="match status" value="1"/>
</dbReference>
<dbReference type="AlphaFoldDB" id="A0AAN7BNR5"/>
<evidence type="ECO:0000256" key="11">
    <source>
        <dbReference type="PROSITE-ProRule" id="PRU00221"/>
    </source>
</evidence>